<gene>
    <name evidence="1" type="ORF">LMG31841_05241</name>
</gene>
<protein>
    <recommendedName>
        <fullName evidence="3">DUF2946 domain-containing protein</fullName>
    </recommendedName>
</protein>
<evidence type="ECO:0000313" key="1">
    <source>
        <dbReference type="EMBL" id="CAG4922949.1"/>
    </source>
</evidence>
<comment type="caution">
    <text evidence="1">The sequence shown here is derived from an EMBL/GenBank/DDBJ whole genome shotgun (WGS) entry which is preliminary data.</text>
</comment>
<organism evidence="1 2">
    <name type="scientific">Paraburkholderia saeva</name>
    <dbReference type="NCBI Taxonomy" id="2777537"/>
    <lineage>
        <taxon>Bacteria</taxon>
        <taxon>Pseudomonadati</taxon>
        <taxon>Pseudomonadota</taxon>
        <taxon>Betaproteobacteria</taxon>
        <taxon>Burkholderiales</taxon>
        <taxon>Burkholderiaceae</taxon>
        <taxon>Paraburkholderia</taxon>
    </lineage>
</organism>
<evidence type="ECO:0008006" key="3">
    <source>
        <dbReference type="Google" id="ProtNLM"/>
    </source>
</evidence>
<dbReference type="RefSeq" id="WP_228883180.1">
    <property type="nucleotide sequence ID" value="NZ_CAJQZC010000013.1"/>
</dbReference>
<sequence length="131" mass="13791">MSRARARRVALTAWSGLFAIWLALLAPVVTQLLPASAQDGVPSSFSAICSAHPAVASTGETQDRSTPHDHHTKSCGYCNLFAHHPPLASAAVAAWLPPPAHACEAARAIASFHRLARFSLARPRAPPLAVS</sequence>
<reference evidence="1" key="1">
    <citation type="submission" date="2021-04" db="EMBL/GenBank/DDBJ databases">
        <authorList>
            <person name="Vanwijnsberghe S."/>
        </authorList>
    </citation>
    <scope>NUCLEOTIDE SEQUENCE</scope>
    <source>
        <strain evidence="1">LMG 31841</strain>
    </source>
</reference>
<name>A0A9N8S1K5_9BURK</name>
<dbReference type="Proteomes" id="UP000789704">
    <property type="component" value="Unassembled WGS sequence"/>
</dbReference>
<dbReference type="EMBL" id="CAJQZC010000013">
    <property type="protein sequence ID" value="CAG4922949.1"/>
    <property type="molecule type" value="Genomic_DNA"/>
</dbReference>
<keyword evidence="2" id="KW-1185">Reference proteome</keyword>
<dbReference type="InterPro" id="IPR021333">
    <property type="entry name" value="DUF2946"/>
</dbReference>
<evidence type="ECO:0000313" key="2">
    <source>
        <dbReference type="Proteomes" id="UP000789704"/>
    </source>
</evidence>
<dbReference type="AlphaFoldDB" id="A0A9N8S1K5"/>
<accession>A0A9N8S1K5</accession>
<proteinExistence type="predicted"/>
<dbReference type="Pfam" id="PF11162">
    <property type="entry name" value="DUF2946"/>
    <property type="match status" value="1"/>
</dbReference>